<feature type="domain" description="PAS" evidence="12">
    <location>
        <begin position="5"/>
        <end position="51"/>
    </location>
</feature>
<dbReference type="AlphaFoldDB" id="A0A126V0M4"/>
<evidence type="ECO:0000256" key="5">
    <source>
        <dbReference type="ARBA" id="ARBA00022741"/>
    </source>
</evidence>
<accession>A0A126V0M4</accession>
<evidence type="ECO:0000256" key="3">
    <source>
        <dbReference type="ARBA" id="ARBA00022553"/>
    </source>
</evidence>
<evidence type="ECO:0000256" key="2">
    <source>
        <dbReference type="ARBA" id="ARBA00012438"/>
    </source>
</evidence>
<dbReference type="PANTHER" id="PTHR43065:SF46">
    <property type="entry name" value="C4-DICARBOXYLATE TRANSPORT SENSOR PROTEIN DCTB"/>
    <property type="match status" value="1"/>
</dbReference>
<feature type="modified residue" description="4-aspartylphosphate" evidence="9">
    <location>
        <position position="443"/>
    </location>
</feature>
<keyword evidence="6 13" id="KW-0418">Kinase</keyword>
<dbReference type="GO" id="GO:0006355">
    <property type="term" value="P:regulation of DNA-templated transcription"/>
    <property type="evidence" value="ECO:0007669"/>
    <property type="project" value="InterPro"/>
</dbReference>
<dbReference type="Proteomes" id="UP000070371">
    <property type="component" value="Chromosome"/>
</dbReference>
<evidence type="ECO:0000256" key="6">
    <source>
        <dbReference type="ARBA" id="ARBA00022777"/>
    </source>
</evidence>
<dbReference type="EC" id="2.7.13.3" evidence="2"/>
<keyword evidence="7" id="KW-0067">ATP-binding</keyword>
<dbReference type="SMART" id="SM00091">
    <property type="entry name" value="PAS"/>
    <property type="match status" value="1"/>
</dbReference>
<dbReference type="Pfam" id="PF02518">
    <property type="entry name" value="HATPase_c"/>
    <property type="match status" value="1"/>
</dbReference>
<feature type="domain" description="Response regulatory" evidence="11">
    <location>
        <begin position="393"/>
        <end position="508"/>
    </location>
</feature>
<evidence type="ECO:0000259" key="11">
    <source>
        <dbReference type="PROSITE" id="PS50110"/>
    </source>
</evidence>
<dbReference type="InterPro" id="IPR035965">
    <property type="entry name" value="PAS-like_dom_sf"/>
</dbReference>
<keyword evidence="14" id="KW-1185">Reference proteome</keyword>
<dbReference type="InterPro" id="IPR001789">
    <property type="entry name" value="Sig_transdc_resp-reg_receiver"/>
</dbReference>
<dbReference type="CDD" id="cd00082">
    <property type="entry name" value="HisKA"/>
    <property type="match status" value="1"/>
</dbReference>
<dbReference type="InterPro" id="IPR036890">
    <property type="entry name" value="HATPase_C_sf"/>
</dbReference>
<dbReference type="PROSITE" id="PS50110">
    <property type="entry name" value="RESPONSE_REGULATORY"/>
    <property type="match status" value="1"/>
</dbReference>
<dbReference type="PANTHER" id="PTHR43065">
    <property type="entry name" value="SENSOR HISTIDINE KINASE"/>
    <property type="match status" value="1"/>
</dbReference>
<dbReference type="PRINTS" id="PR00344">
    <property type="entry name" value="BCTRLSENSOR"/>
</dbReference>
<dbReference type="GO" id="GO:0005524">
    <property type="term" value="F:ATP binding"/>
    <property type="evidence" value="ECO:0007669"/>
    <property type="project" value="UniProtKB-KW"/>
</dbReference>
<dbReference type="OrthoDB" id="9796100at2"/>
<dbReference type="Pfam" id="PF00512">
    <property type="entry name" value="HisKA"/>
    <property type="match status" value="1"/>
</dbReference>
<dbReference type="RefSeq" id="WP_039001352.1">
    <property type="nucleotide sequence ID" value="NZ_CP014327.1"/>
</dbReference>
<dbReference type="InterPro" id="IPR000014">
    <property type="entry name" value="PAS"/>
</dbReference>
<name>A0A126V0M4_9RHOB</name>
<sequence length="511" mass="56034">MTIDDRALLLATLDAAVDAIIVSDRKGVILRLNKAAAEMFGWPIDKLIGQNARILVPGGTAARHEDFITTYLQTAKKEITGSGRDVEGLRANGTVFPLHVSIGKADIQGDVAFVAIVHDLTRRKATEEALARSQRMEAIGQMTGGIAHDFNNLLTVVIGNLELLQMKSENEEGLALISDALEAAELGADLTSRLMVVSRKSALTCEVIAMNDVVKHSMAILKRTITARINIQADLADNLWPTRADKTQFQTAILNLALNARDALSEGGRIHIDTRNVTLDDTYMAQEIGVEIGNYIRLSVSDNGEGMSRETQRHAIDPFFTTKPVGKGTGMGLSLVYGFVKQSGGHLTIYSELKKGTTINLYFPALIGVDELKTLTETVDYKFQNIGEGRRVLVLVVEDDPRVLRLSQTRLLALDFECITATSGDIAWDILQARDDIDLVFTDLVMPGKLSGYDLAKNVVKHRPDVHVMITSGFSEGVLLGGRVREEFKILRKPYRQAELVEALQALLEDD</sequence>
<dbReference type="InterPro" id="IPR003594">
    <property type="entry name" value="HATPase_dom"/>
</dbReference>
<dbReference type="SMART" id="SM00448">
    <property type="entry name" value="REC"/>
    <property type="match status" value="1"/>
</dbReference>
<evidence type="ECO:0000256" key="4">
    <source>
        <dbReference type="ARBA" id="ARBA00022679"/>
    </source>
</evidence>
<dbReference type="InterPro" id="IPR036097">
    <property type="entry name" value="HisK_dim/P_sf"/>
</dbReference>
<dbReference type="Pfam" id="PF00072">
    <property type="entry name" value="Response_reg"/>
    <property type="match status" value="1"/>
</dbReference>
<dbReference type="KEGG" id="hat:RC74_09750"/>
<reference evidence="13 14" key="1">
    <citation type="submission" date="2016-02" db="EMBL/GenBank/DDBJ databases">
        <title>Complete genome sequence of Halocynthiibacter arcticus PAMC 20958t from arctic marine sediment.</title>
        <authorList>
            <person name="Lee Y.M."/>
            <person name="Baek K."/>
            <person name="Lee H.K."/>
            <person name="Shin S.C."/>
        </authorList>
    </citation>
    <scope>NUCLEOTIDE SEQUENCE [LARGE SCALE GENOMIC DNA]</scope>
    <source>
        <strain evidence="13">PAMC 20958</strain>
    </source>
</reference>
<dbReference type="Pfam" id="PF00989">
    <property type="entry name" value="PAS"/>
    <property type="match status" value="1"/>
</dbReference>
<evidence type="ECO:0000259" key="10">
    <source>
        <dbReference type="PROSITE" id="PS50109"/>
    </source>
</evidence>
<dbReference type="Gene3D" id="1.10.287.130">
    <property type="match status" value="1"/>
</dbReference>
<dbReference type="InterPro" id="IPR005467">
    <property type="entry name" value="His_kinase_dom"/>
</dbReference>
<feature type="domain" description="Histidine kinase" evidence="10">
    <location>
        <begin position="145"/>
        <end position="367"/>
    </location>
</feature>
<dbReference type="SMART" id="SM00388">
    <property type="entry name" value="HisKA"/>
    <property type="match status" value="1"/>
</dbReference>
<dbReference type="SMART" id="SM00387">
    <property type="entry name" value="HATPase_c"/>
    <property type="match status" value="1"/>
</dbReference>
<comment type="catalytic activity">
    <reaction evidence="1">
        <text>ATP + protein L-histidine = ADP + protein N-phospho-L-histidine.</text>
        <dbReference type="EC" id="2.7.13.3"/>
    </reaction>
</comment>
<dbReference type="SUPFAM" id="SSF52172">
    <property type="entry name" value="CheY-like"/>
    <property type="match status" value="1"/>
</dbReference>
<evidence type="ECO:0000256" key="7">
    <source>
        <dbReference type="ARBA" id="ARBA00022840"/>
    </source>
</evidence>
<keyword evidence="4" id="KW-0808">Transferase</keyword>
<evidence type="ECO:0000256" key="1">
    <source>
        <dbReference type="ARBA" id="ARBA00000085"/>
    </source>
</evidence>
<dbReference type="EMBL" id="CP014327">
    <property type="protein sequence ID" value="AML51505.1"/>
    <property type="molecule type" value="Genomic_DNA"/>
</dbReference>
<dbReference type="Gene3D" id="3.30.450.20">
    <property type="entry name" value="PAS domain"/>
    <property type="match status" value="1"/>
</dbReference>
<evidence type="ECO:0000256" key="8">
    <source>
        <dbReference type="ARBA" id="ARBA00023012"/>
    </source>
</evidence>
<dbReference type="InterPro" id="IPR003661">
    <property type="entry name" value="HisK_dim/P_dom"/>
</dbReference>
<gene>
    <name evidence="13" type="ORF">RC74_09750</name>
</gene>
<organism evidence="13 14">
    <name type="scientific">Falsihalocynthiibacter arcticus</name>
    <dbReference type="NCBI Taxonomy" id="1579316"/>
    <lineage>
        <taxon>Bacteria</taxon>
        <taxon>Pseudomonadati</taxon>
        <taxon>Pseudomonadota</taxon>
        <taxon>Alphaproteobacteria</taxon>
        <taxon>Rhodobacterales</taxon>
        <taxon>Roseobacteraceae</taxon>
        <taxon>Falsihalocynthiibacter</taxon>
    </lineage>
</organism>
<keyword evidence="5" id="KW-0547">Nucleotide-binding</keyword>
<dbReference type="InterPro" id="IPR011006">
    <property type="entry name" value="CheY-like_superfamily"/>
</dbReference>
<dbReference type="SUPFAM" id="SSF55874">
    <property type="entry name" value="ATPase domain of HSP90 chaperone/DNA topoisomerase II/histidine kinase"/>
    <property type="match status" value="1"/>
</dbReference>
<dbReference type="Gene3D" id="3.40.50.2300">
    <property type="match status" value="1"/>
</dbReference>
<dbReference type="InterPro" id="IPR013767">
    <property type="entry name" value="PAS_fold"/>
</dbReference>
<dbReference type="GO" id="GO:0000155">
    <property type="term" value="F:phosphorelay sensor kinase activity"/>
    <property type="evidence" value="ECO:0007669"/>
    <property type="project" value="InterPro"/>
</dbReference>
<evidence type="ECO:0000313" key="14">
    <source>
        <dbReference type="Proteomes" id="UP000070371"/>
    </source>
</evidence>
<dbReference type="SUPFAM" id="SSF55785">
    <property type="entry name" value="PYP-like sensor domain (PAS domain)"/>
    <property type="match status" value="1"/>
</dbReference>
<evidence type="ECO:0000256" key="9">
    <source>
        <dbReference type="PROSITE-ProRule" id="PRU00169"/>
    </source>
</evidence>
<dbReference type="PROSITE" id="PS50112">
    <property type="entry name" value="PAS"/>
    <property type="match status" value="1"/>
</dbReference>
<dbReference type="PROSITE" id="PS50109">
    <property type="entry name" value="HIS_KIN"/>
    <property type="match status" value="1"/>
</dbReference>
<evidence type="ECO:0000313" key="13">
    <source>
        <dbReference type="EMBL" id="AML51505.1"/>
    </source>
</evidence>
<keyword evidence="8" id="KW-0902">Two-component regulatory system</keyword>
<dbReference type="SUPFAM" id="SSF47384">
    <property type="entry name" value="Homodimeric domain of signal transducing histidine kinase"/>
    <property type="match status" value="1"/>
</dbReference>
<evidence type="ECO:0000259" key="12">
    <source>
        <dbReference type="PROSITE" id="PS50112"/>
    </source>
</evidence>
<protein>
    <recommendedName>
        <fullName evidence="2">histidine kinase</fullName>
        <ecNumber evidence="2">2.7.13.3</ecNumber>
    </recommendedName>
</protein>
<dbReference type="STRING" id="1579316.RC74_09750"/>
<dbReference type="InterPro" id="IPR004358">
    <property type="entry name" value="Sig_transdc_His_kin-like_C"/>
</dbReference>
<proteinExistence type="predicted"/>
<dbReference type="Gene3D" id="3.30.565.10">
    <property type="entry name" value="Histidine kinase-like ATPase, C-terminal domain"/>
    <property type="match status" value="1"/>
</dbReference>
<dbReference type="CDD" id="cd00130">
    <property type="entry name" value="PAS"/>
    <property type="match status" value="1"/>
</dbReference>
<keyword evidence="3 9" id="KW-0597">Phosphoprotein</keyword>
<dbReference type="NCBIfam" id="TIGR00229">
    <property type="entry name" value="sensory_box"/>
    <property type="match status" value="1"/>
</dbReference>